<feature type="compositionally biased region" description="Low complexity" evidence="3">
    <location>
        <begin position="400"/>
        <end position="409"/>
    </location>
</feature>
<dbReference type="GO" id="GO:0000027">
    <property type="term" value="P:ribosomal large subunit assembly"/>
    <property type="evidence" value="ECO:0007669"/>
    <property type="project" value="TreeGrafter"/>
</dbReference>
<name>A0A7R8W3Z5_9CRUS</name>
<evidence type="ECO:0000256" key="1">
    <source>
        <dbReference type="ARBA" id="ARBA00022741"/>
    </source>
</evidence>
<dbReference type="AlphaFoldDB" id="A0A7R8W3Z5"/>
<feature type="region of interest" description="Disordered" evidence="3">
    <location>
        <begin position="380"/>
        <end position="412"/>
    </location>
</feature>
<dbReference type="PANTHER" id="PTHR48103:SF2">
    <property type="entry name" value="MIDASIN"/>
    <property type="match status" value="1"/>
</dbReference>
<sequence length="715" mass="81994">MAVGHAARSFAFCCRNKALILLLGNMYRYYSQFQPAVEARIRSQRDPIDKEIKDFVRISRAQVHCEEANEEEADESEVAELFPSFDEDFGPPSTPRTSEKPKVVLQDEDLAWVLECHRRTLELEPSPGDGWRQALLKRIDSVFKVLREVIAVVLGLPVSSPLVRFTNGLERILEKAHAWSEVAHRGIKMEDETRAVAEVVLRWRKMELLGWEELLGDVDRRFHLSATKWWAHIFQLLVASGKTPTTNEIYPLLVTLIEESTLGEFSTRLSFLKLFQTHLECRLPREKALVLLLGNMYRYYSQFQPAVEARIRSQRDPIDKEIKDFVRISRWNDSNFWQLKESVSKSHRTLHKKMKLWKNILRESVNSHLTIATSKKDSNEIPVELDEPAGSSLTKDESLSEPSRSPLEMSLERSELGARLPRARKLVEDLLKSFNGYYHQPLDEFVALVPNIVSTCNELAALKVTSSEQEERKKEIHHLSIRKRRALADLFTLMNKCGISYRKGLNILNKAAEKNEAIPEWVSCALLRTTDSKDRFYAAAWALSKFQSVVSNPQSKDLGPADLQRCKGILSHLMRLSLAQRKLVTDSEERVDRLKKFRRILREIATTGTRRNPVRAKERTDNIRRLVARDNSSRLVEESTDPRLALLLDSIPTADEEGEDSEFFFFFKTSSGHTNELPLDGKNSVKWQEAQSAVSSCEGRCRSLIGSLTSHLKQE</sequence>
<evidence type="ECO:0000313" key="4">
    <source>
        <dbReference type="EMBL" id="CAD7224421.1"/>
    </source>
</evidence>
<dbReference type="GO" id="GO:0000055">
    <property type="term" value="P:ribosomal large subunit export from nucleus"/>
    <property type="evidence" value="ECO:0007669"/>
    <property type="project" value="TreeGrafter"/>
</dbReference>
<dbReference type="EMBL" id="OB660365">
    <property type="protein sequence ID" value="CAD7224421.1"/>
    <property type="molecule type" value="Genomic_DNA"/>
</dbReference>
<gene>
    <name evidence="4" type="ORF">CTOB1V02_LOCUS2379</name>
</gene>
<dbReference type="GO" id="GO:0030687">
    <property type="term" value="C:preribosome, large subunit precursor"/>
    <property type="evidence" value="ECO:0007669"/>
    <property type="project" value="TreeGrafter"/>
</dbReference>
<dbReference type="GO" id="GO:0005634">
    <property type="term" value="C:nucleus"/>
    <property type="evidence" value="ECO:0007669"/>
    <property type="project" value="TreeGrafter"/>
</dbReference>
<keyword evidence="2" id="KW-0067">ATP-binding</keyword>
<evidence type="ECO:0000256" key="3">
    <source>
        <dbReference type="SAM" id="MobiDB-lite"/>
    </source>
</evidence>
<keyword evidence="1" id="KW-0547">Nucleotide-binding</keyword>
<dbReference type="OrthoDB" id="6382870at2759"/>
<evidence type="ECO:0000256" key="2">
    <source>
        <dbReference type="ARBA" id="ARBA00022840"/>
    </source>
</evidence>
<dbReference type="PANTHER" id="PTHR48103">
    <property type="entry name" value="MIDASIN-RELATED"/>
    <property type="match status" value="1"/>
</dbReference>
<accession>A0A7R8W3Z5</accession>
<proteinExistence type="predicted"/>
<protein>
    <submittedName>
        <fullName evidence="4">Uncharacterized protein</fullName>
    </submittedName>
</protein>
<reference evidence="4" key="1">
    <citation type="submission" date="2020-11" db="EMBL/GenBank/DDBJ databases">
        <authorList>
            <person name="Tran Van P."/>
        </authorList>
    </citation>
    <scope>NUCLEOTIDE SEQUENCE</scope>
</reference>
<dbReference type="GO" id="GO:0005524">
    <property type="term" value="F:ATP binding"/>
    <property type="evidence" value="ECO:0007669"/>
    <property type="project" value="UniProtKB-KW"/>
</dbReference>
<organism evidence="4">
    <name type="scientific">Cyprideis torosa</name>
    <dbReference type="NCBI Taxonomy" id="163714"/>
    <lineage>
        <taxon>Eukaryota</taxon>
        <taxon>Metazoa</taxon>
        <taxon>Ecdysozoa</taxon>
        <taxon>Arthropoda</taxon>
        <taxon>Crustacea</taxon>
        <taxon>Oligostraca</taxon>
        <taxon>Ostracoda</taxon>
        <taxon>Podocopa</taxon>
        <taxon>Podocopida</taxon>
        <taxon>Cytherocopina</taxon>
        <taxon>Cytheroidea</taxon>
        <taxon>Cytherideidae</taxon>
        <taxon>Cyprideis</taxon>
    </lineage>
</organism>
<feature type="non-terminal residue" evidence="4">
    <location>
        <position position="1"/>
    </location>
</feature>